<comment type="caution">
    <text evidence="1">The sequence shown here is derived from an EMBL/GenBank/DDBJ whole genome shotgun (WGS) entry which is preliminary data.</text>
</comment>
<protein>
    <submittedName>
        <fullName evidence="1">Uncharacterized protein</fullName>
    </submittedName>
</protein>
<dbReference type="EMBL" id="JAFBMS010000079">
    <property type="protein sequence ID" value="KAG9337850.1"/>
    <property type="molecule type" value="Genomic_DNA"/>
</dbReference>
<evidence type="ECO:0000313" key="2">
    <source>
        <dbReference type="Proteomes" id="UP000824540"/>
    </source>
</evidence>
<evidence type="ECO:0000313" key="1">
    <source>
        <dbReference type="EMBL" id="KAG9337850.1"/>
    </source>
</evidence>
<sequence>MCGGGPGSRGCLLQSQRSAGWSMAHYSCLGITQERRVADGSVLLPGDHTGAQGGRWLSTPAWGSRRSAGWPMAQYSCLGITQERRVADGSVFLPGDHTGAQGLRVRLFNFSLKLLSCLLYIVRVLLDDPREGGGGW</sequence>
<dbReference type="Proteomes" id="UP000824540">
    <property type="component" value="Unassembled WGS sequence"/>
</dbReference>
<reference evidence="1" key="1">
    <citation type="thesis" date="2021" institute="BYU ScholarsArchive" country="Provo, UT, USA">
        <title>Applications of and Algorithms for Genome Assembly and Genomic Analyses with an Emphasis on Marine Teleosts.</title>
        <authorList>
            <person name="Pickett B.D."/>
        </authorList>
    </citation>
    <scope>NUCLEOTIDE SEQUENCE</scope>
    <source>
        <strain evidence="1">HI-2016</strain>
    </source>
</reference>
<accession>A0A8T2NEW1</accession>
<gene>
    <name evidence="1" type="ORF">JZ751_027501</name>
</gene>
<dbReference type="OrthoDB" id="257992at2759"/>
<name>A0A8T2NEW1_9TELE</name>
<proteinExistence type="predicted"/>
<dbReference type="AlphaFoldDB" id="A0A8T2NEW1"/>
<organism evidence="1 2">
    <name type="scientific">Albula glossodonta</name>
    <name type="common">roundjaw bonefish</name>
    <dbReference type="NCBI Taxonomy" id="121402"/>
    <lineage>
        <taxon>Eukaryota</taxon>
        <taxon>Metazoa</taxon>
        <taxon>Chordata</taxon>
        <taxon>Craniata</taxon>
        <taxon>Vertebrata</taxon>
        <taxon>Euteleostomi</taxon>
        <taxon>Actinopterygii</taxon>
        <taxon>Neopterygii</taxon>
        <taxon>Teleostei</taxon>
        <taxon>Albuliformes</taxon>
        <taxon>Albulidae</taxon>
        <taxon>Albula</taxon>
    </lineage>
</organism>
<keyword evidence="2" id="KW-1185">Reference proteome</keyword>